<dbReference type="SUPFAM" id="SSF47345">
    <property type="entry name" value="Colicin E immunity proteins"/>
    <property type="match status" value="1"/>
</dbReference>
<dbReference type="RefSeq" id="WP_185297760.1">
    <property type="nucleotide sequence ID" value="NZ_CP045702.1"/>
</dbReference>
<sequence>MGAPDLTRDQLVELVRKIMADHGTEEEVDRLVEILEANVPHPRVLNLIYHHDMEGFTDGLTAEEVVDTALSYTPLAP</sequence>
<organism evidence="1 2">
    <name type="scientific">Streptomyces finlayi</name>
    <dbReference type="NCBI Taxonomy" id="67296"/>
    <lineage>
        <taxon>Bacteria</taxon>
        <taxon>Bacillati</taxon>
        <taxon>Actinomycetota</taxon>
        <taxon>Actinomycetes</taxon>
        <taxon>Kitasatosporales</taxon>
        <taxon>Streptomycetaceae</taxon>
        <taxon>Streptomyces</taxon>
    </lineage>
</organism>
<dbReference type="AlphaFoldDB" id="A0A7G7BFT4"/>
<name>A0A7G7BFT4_9ACTN</name>
<evidence type="ECO:0000313" key="1">
    <source>
        <dbReference type="EMBL" id="QNE74199.1"/>
    </source>
</evidence>
<protein>
    <recommendedName>
        <fullName evidence="3">Bacteriocin immunity protein</fullName>
    </recommendedName>
</protein>
<dbReference type="Proteomes" id="UP000515307">
    <property type="component" value="Chromosome"/>
</dbReference>
<accession>A0A7G7BFT4</accession>
<keyword evidence="2" id="KW-1185">Reference proteome</keyword>
<dbReference type="EMBL" id="CP045702">
    <property type="protein sequence ID" value="QNE74199.1"/>
    <property type="molecule type" value="Genomic_DNA"/>
</dbReference>
<reference evidence="2" key="1">
    <citation type="submission" date="2019-10" db="EMBL/GenBank/DDBJ databases">
        <title>Antimicrobial potential of Antarctic Bacteria.</title>
        <authorList>
            <person name="Benaud N."/>
            <person name="Edwards R.J."/>
            <person name="Ferrari B.C."/>
        </authorList>
    </citation>
    <scope>NUCLEOTIDE SEQUENCE [LARGE SCALE GENOMIC DNA]</scope>
    <source>
        <strain evidence="2">NBSH44</strain>
    </source>
</reference>
<dbReference type="Gene3D" id="1.10.1200.20">
    <property type="entry name" value="Colicin E immunity protein"/>
    <property type="match status" value="1"/>
</dbReference>
<dbReference type="InterPro" id="IPR035900">
    <property type="entry name" value="Colicin_E_sf"/>
</dbReference>
<evidence type="ECO:0008006" key="3">
    <source>
        <dbReference type="Google" id="ProtNLM"/>
    </source>
</evidence>
<gene>
    <name evidence="1" type="ORF">F0344_05905</name>
</gene>
<proteinExistence type="predicted"/>
<dbReference type="KEGG" id="sfiy:F0344_05905"/>
<evidence type="ECO:0000313" key="2">
    <source>
        <dbReference type="Proteomes" id="UP000515307"/>
    </source>
</evidence>